<dbReference type="PANTHER" id="PTHR30483:SF6">
    <property type="entry name" value="PERIPLASMIC BINDING PROTEIN OF ABC TRANSPORTER FOR NATURAL AMINO ACIDS"/>
    <property type="match status" value="1"/>
</dbReference>
<evidence type="ECO:0000259" key="4">
    <source>
        <dbReference type="Pfam" id="PF13458"/>
    </source>
</evidence>
<dbReference type="InterPro" id="IPR028081">
    <property type="entry name" value="Leu-bd"/>
</dbReference>
<evidence type="ECO:0000313" key="5">
    <source>
        <dbReference type="EMBL" id="RED15973.1"/>
    </source>
</evidence>
<proteinExistence type="inferred from homology"/>
<evidence type="ECO:0000256" key="2">
    <source>
        <dbReference type="ARBA" id="ARBA00022729"/>
    </source>
</evidence>
<comment type="caution">
    <text evidence="5">The sequence shown here is derived from an EMBL/GenBank/DDBJ whole genome shotgun (WGS) entry which is preliminary data.</text>
</comment>
<feature type="domain" description="Leucine-binding protein" evidence="4">
    <location>
        <begin position="60"/>
        <end position="379"/>
    </location>
</feature>
<protein>
    <submittedName>
        <fullName evidence="5">Amino acid/amide ABC transporter substrate-binding protein (HAAT family)</fullName>
    </submittedName>
</protein>
<comment type="similarity">
    <text evidence="1">Belongs to the leucine-binding protein family.</text>
</comment>
<gene>
    <name evidence="5" type="ORF">DFR46_0982</name>
</gene>
<dbReference type="Pfam" id="PF13458">
    <property type="entry name" value="Peripla_BP_6"/>
    <property type="match status" value="1"/>
</dbReference>
<sequence length="393" mass="41237">MASQRLSGQRHSTLSRFGIICMALALAGCQAILPRSGPPETTPPEQTEITTGIPDDGLRRIALLVPTSGNNAGVGQSIANAANMAILDAGGEGVRITTYDTASVGGAARAANSALTDGSRLILGPLLADNVRSTAPVARSAGVPVIAFSNDTSVSGNGTYLMGFTPDQSIARVTSYAAGQGARRFAALVPEGLYGQRASAAFARAVRDAGGTLVGTRTYARSRRSLQLAVTQLNGEGEFDAILIADSGTTAREAAQMIRDRGATDAQILGTELWNNQPNLVRDPAMHGALFASVSDRMFNTLSNRYRSRFSSDPYRLSSLGYDAALLVVRIAREWPTDQPFPVNELRDEGGFSGVDGAFRFDSNGVAQRALEVQQIRPNGFTVVSPAPTGFGG</sequence>
<dbReference type="CDD" id="cd06339">
    <property type="entry name" value="PBP1_YraM_LppC_lipoprotein-like"/>
    <property type="match status" value="1"/>
</dbReference>
<dbReference type="Proteomes" id="UP000256310">
    <property type="component" value="Unassembled WGS sequence"/>
</dbReference>
<dbReference type="InterPro" id="IPR028082">
    <property type="entry name" value="Peripla_BP_I"/>
</dbReference>
<dbReference type="InterPro" id="IPR051010">
    <property type="entry name" value="BCAA_transport"/>
</dbReference>
<evidence type="ECO:0000256" key="1">
    <source>
        <dbReference type="ARBA" id="ARBA00010062"/>
    </source>
</evidence>
<dbReference type="GO" id="GO:0006865">
    <property type="term" value="P:amino acid transport"/>
    <property type="evidence" value="ECO:0007669"/>
    <property type="project" value="UniProtKB-KW"/>
</dbReference>
<dbReference type="Gene3D" id="3.40.50.2300">
    <property type="match status" value="2"/>
</dbReference>
<dbReference type="AlphaFoldDB" id="A0A3D9FDZ7"/>
<dbReference type="SUPFAM" id="SSF53822">
    <property type="entry name" value="Periplasmic binding protein-like I"/>
    <property type="match status" value="1"/>
</dbReference>
<name>A0A3D9FDZ7_9SPHN</name>
<reference evidence="5 6" key="1">
    <citation type="submission" date="2018-07" db="EMBL/GenBank/DDBJ databases">
        <title>Genomic Encyclopedia of Type Strains, Phase IV (KMG-IV): sequencing the most valuable type-strain genomes for metagenomic binning, comparative biology and taxonomic classification.</title>
        <authorList>
            <person name="Goeker M."/>
        </authorList>
    </citation>
    <scope>NUCLEOTIDE SEQUENCE [LARGE SCALE GENOMIC DNA]</scope>
    <source>
        <strain evidence="5 6">DSM 26725</strain>
    </source>
</reference>
<keyword evidence="3" id="KW-0029">Amino-acid transport</keyword>
<dbReference type="PROSITE" id="PS51257">
    <property type="entry name" value="PROKAR_LIPOPROTEIN"/>
    <property type="match status" value="1"/>
</dbReference>
<evidence type="ECO:0000256" key="3">
    <source>
        <dbReference type="ARBA" id="ARBA00022970"/>
    </source>
</evidence>
<evidence type="ECO:0000313" key="6">
    <source>
        <dbReference type="Proteomes" id="UP000256310"/>
    </source>
</evidence>
<keyword evidence="3" id="KW-0813">Transport</keyword>
<accession>A0A3D9FDZ7</accession>
<dbReference type="EMBL" id="QRDP01000004">
    <property type="protein sequence ID" value="RED15973.1"/>
    <property type="molecule type" value="Genomic_DNA"/>
</dbReference>
<dbReference type="PANTHER" id="PTHR30483">
    <property type="entry name" value="LEUCINE-SPECIFIC-BINDING PROTEIN"/>
    <property type="match status" value="1"/>
</dbReference>
<keyword evidence="2" id="KW-0732">Signal</keyword>
<organism evidence="5 6">
    <name type="scientific">Parasphingopyxis lamellibrachiae</name>
    <dbReference type="NCBI Taxonomy" id="680125"/>
    <lineage>
        <taxon>Bacteria</taxon>
        <taxon>Pseudomonadati</taxon>
        <taxon>Pseudomonadota</taxon>
        <taxon>Alphaproteobacteria</taxon>
        <taxon>Sphingomonadales</taxon>
        <taxon>Sphingomonadaceae</taxon>
        <taxon>Parasphingopyxis</taxon>
    </lineage>
</organism>
<keyword evidence="6" id="KW-1185">Reference proteome</keyword>
<dbReference type="OrthoDB" id="7210494at2"/>